<dbReference type="EMBL" id="CP014525">
    <property type="protein sequence ID" value="AMW34853.1"/>
    <property type="molecule type" value="Genomic_DNA"/>
</dbReference>
<keyword evidence="3" id="KW-1185">Reference proteome</keyword>
<feature type="transmembrane region" description="Helical" evidence="1">
    <location>
        <begin position="51"/>
        <end position="68"/>
    </location>
</feature>
<feature type="transmembrane region" description="Helical" evidence="1">
    <location>
        <begin position="98"/>
        <end position="121"/>
    </location>
</feature>
<dbReference type="RefSeq" id="WP_066134867.1">
    <property type="nucleotide sequence ID" value="NZ_CP014525.1"/>
</dbReference>
<gene>
    <name evidence="2" type="ORF">AY555_06315</name>
</gene>
<feature type="transmembrane region" description="Helical" evidence="1">
    <location>
        <begin position="74"/>
        <end position="91"/>
    </location>
</feature>
<feature type="transmembrane region" description="Helical" evidence="1">
    <location>
        <begin position="285"/>
        <end position="307"/>
    </location>
</feature>
<sequence>MYTDDDLDGAVTDGILSADVVAAFREYMEQRSNTLAVDEEHFRLISGFNDIFVVIACGLLLGACAWIGFSFQPWAGPALVAVVSWLLAEFFTRKRRMALPSIALLGAFVVGSGGCAFAALYDSGADASIAGLVAALAAALHWIRFRVPVTVAAGVAGLVLTCATTLKSLLPTLDAYDNLVLFACGLAVFFLAMRWDSSDIRRQTRRSDVAFWLHLLAAPLLVHPVFGFLGVREESVGLGSVALVMGLYAVLALISLLVDRRALMVSALGYVVYVFASLFDHGDAVSLGFAFSSAGIGAALLLLSAFWHSSRSAVIGLVPVRISAFLPPLQRS</sequence>
<protein>
    <recommendedName>
        <fullName evidence="4">DUF4401 domain-containing protein</fullName>
    </recommendedName>
</protein>
<dbReference type="STRING" id="1549855.AY555_06315"/>
<dbReference type="Proteomes" id="UP000076066">
    <property type="component" value="Chromosome"/>
</dbReference>
<feature type="transmembrane region" description="Helical" evidence="1">
    <location>
        <begin position="127"/>
        <end position="143"/>
    </location>
</feature>
<feature type="transmembrane region" description="Helical" evidence="1">
    <location>
        <begin position="237"/>
        <end position="257"/>
    </location>
</feature>
<proteinExistence type="predicted"/>
<evidence type="ECO:0000313" key="2">
    <source>
        <dbReference type="EMBL" id="AMW34853.1"/>
    </source>
</evidence>
<feature type="transmembrane region" description="Helical" evidence="1">
    <location>
        <begin position="262"/>
        <end position="279"/>
    </location>
</feature>
<evidence type="ECO:0000313" key="3">
    <source>
        <dbReference type="Proteomes" id="UP000076066"/>
    </source>
</evidence>
<feature type="transmembrane region" description="Helical" evidence="1">
    <location>
        <begin position="179"/>
        <end position="197"/>
    </location>
</feature>
<evidence type="ECO:0008006" key="4">
    <source>
        <dbReference type="Google" id="ProtNLM"/>
    </source>
</evidence>
<feature type="transmembrane region" description="Helical" evidence="1">
    <location>
        <begin position="209"/>
        <end position="231"/>
    </location>
</feature>
<dbReference type="KEGG" id="hjo:AY555_06315"/>
<name>A0A143DF09_9PROT</name>
<reference evidence="2 3" key="1">
    <citation type="submission" date="2016-02" db="EMBL/GenBank/DDBJ databases">
        <title>Complete Genome of H5569, the type strain of the newly described species Haematospirillium jordaniae.</title>
        <authorList>
            <person name="Nicholson A.C."/>
            <person name="Humrighouse B.W."/>
            <person name="Loparov V."/>
            <person name="McQuiston J.R."/>
        </authorList>
    </citation>
    <scope>NUCLEOTIDE SEQUENCE [LARGE SCALE GENOMIC DNA]</scope>
    <source>
        <strain evidence="2 3">H5569</strain>
    </source>
</reference>
<dbReference type="OrthoDB" id="9770600at2"/>
<keyword evidence="1" id="KW-0472">Membrane</keyword>
<evidence type="ECO:0000256" key="1">
    <source>
        <dbReference type="SAM" id="Phobius"/>
    </source>
</evidence>
<keyword evidence="1" id="KW-0812">Transmembrane</keyword>
<keyword evidence="1" id="KW-1133">Transmembrane helix</keyword>
<dbReference type="GeneID" id="53316769"/>
<organism evidence="2 3">
    <name type="scientific">Haematospirillum jordaniae</name>
    <dbReference type="NCBI Taxonomy" id="1549855"/>
    <lineage>
        <taxon>Bacteria</taxon>
        <taxon>Pseudomonadati</taxon>
        <taxon>Pseudomonadota</taxon>
        <taxon>Alphaproteobacteria</taxon>
        <taxon>Rhodospirillales</taxon>
        <taxon>Novispirillaceae</taxon>
        <taxon>Haematospirillum</taxon>
    </lineage>
</organism>
<feature type="transmembrane region" description="Helical" evidence="1">
    <location>
        <begin position="150"/>
        <end position="173"/>
    </location>
</feature>
<dbReference type="AlphaFoldDB" id="A0A143DF09"/>
<accession>A0A143DF09</accession>